<dbReference type="InterPro" id="IPR001846">
    <property type="entry name" value="VWF_type-D"/>
</dbReference>
<name>A0A4W3H2Q4_CALMI</name>
<feature type="compositionally biased region" description="Polar residues" evidence="6">
    <location>
        <begin position="229"/>
        <end position="238"/>
    </location>
</feature>
<reference evidence="9" key="5">
    <citation type="submission" date="2025-09" db="UniProtKB">
        <authorList>
            <consortium name="Ensembl"/>
        </authorList>
    </citation>
    <scope>IDENTIFICATION</scope>
</reference>
<reference evidence="10" key="1">
    <citation type="journal article" date="2006" name="Science">
        <title>Ancient noncoding elements conserved in the human genome.</title>
        <authorList>
            <person name="Venkatesh B."/>
            <person name="Kirkness E.F."/>
            <person name="Loh Y.H."/>
            <person name="Halpern A.L."/>
            <person name="Lee A.P."/>
            <person name="Johnson J."/>
            <person name="Dandona N."/>
            <person name="Viswanathan L.D."/>
            <person name="Tay A."/>
            <person name="Venter J.C."/>
            <person name="Strausberg R.L."/>
            <person name="Brenner S."/>
        </authorList>
    </citation>
    <scope>NUCLEOTIDE SEQUENCE [LARGE SCALE GENOMIC DNA]</scope>
</reference>
<keyword evidence="4" id="KW-0325">Glycoprotein</keyword>
<dbReference type="InterPro" id="IPR006208">
    <property type="entry name" value="Glyco_hormone_CN"/>
</dbReference>
<evidence type="ECO:0000256" key="5">
    <source>
        <dbReference type="PROSITE-ProRule" id="PRU00039"/>
    </source>
</evidence>
<evidence type="ECO:0000313" key="10">
    <source>
        <dbReference type="Proteomes" id="UP000314986"/>
    </source>
</evidence>
<dbReference type="STRING" id="7868.ENSCMIP00000009625"/>
<dbReference type="OMA" id="NQTDDCR"/>
<evidence type="ECO:0000256" key="2">
    <source>
        <dbReference type="ARBA" id="ARBA00022525"/>
    </source>
</evidence>
<evidence type="ECO:0000256" key="1">
    <source>
        <dbReference type="ARBA" id="ARBA00004613"/>
    </source>
</evidence>
<dbReference type="InterPro" id="IPR050780">
    <property type="entry name" value="Mucin_vWF_Thrombospondin_sf"/>
</dbReference>
<dbReference type="InterPro" id="IPR006207">
    <property type="entry name" value="Cys_knot_C"/>
</dbReference>
<feature type="disulfide bond" evidence="5">
    <location>
        <begin position="541"/>
        <end position="590"/>
    </location>
</feature>
<dbReference type="InterPro" id="IPR014853">
    <property type="entry name" value="VWF/SSPO/ZAN-like_Cys-rich_dom"/>
</dbReference>
<dbReference type="PROSITE" id="PS51233">
    <property type="entry name" value="VWFD"/>
    <property type="match status" value="1"/>
</dbReference>
<evidence type="ECO:0000256" key="4">
    <source>
        <dbReference type="ARBA" id="ARBA00023180"/>
    </source>
</evidence>
<dbReference type="PANTHER" id="PTHR11339:SF406">
    <property type="entry name" value="MUCIN-5AC-LIKE"/>
    <property type="match status" value="1"/>
</dbReference>
<dbReference type="SUPFAM" id="SSF57567">
    <property type="entry name" value="Serine protease inhibitors"/>
    <property type="match status" value="1"/>
</dbReference>
<dbReference type="AlphaFoldDB" id="A0A4W3H2Q4"/>
<feature type="region of interest" description="Disordered" evidence="6">
    <location>
        <begin position="229"/>
        <end position="250"/>
    </location>
</feature>
<keyword evidence="10" id="KW-1185">Reference proteome</keyword>
<proteinExistence type="predicted"/>
<reference evidence="9" key="4">
    <citation type="submission" date="2025-08" db="UniProtKB">
        <authorList>
            <consortium name="Ensembl"/>
        </authorList>
    </citation>
    <scope>IDENTIFICATION</scope>
</reference>
<dbReference type="Pfam" id="PF00007">
    <property type="entry name" value="Cys_knot"/>
    <property type="match status" value="1"/>
</dbReference>
<dbReference type="SMART" id="SM00041">
    <property type="entry name" value="CT"/>
    <property type="match status" value="1"/>
</dbReference>
<protein>
    <submittedName>
        <fullName evidence="9">Uncharacterized protein</fullName>
    </submittedName>
</protein>
<organism evidence="9 10">
    <name type="scientific">Callorhinchus milii</name>
    <name type="common">Ghost shark</name>
    <dbReference type="NCBI Taxonomy" id="7868"/>
    <lineage>
        <taxon>Eukaryota</taxon>
        <taxon>Metazoa</taxon>
        <taxon>Chordata</taxon>
        <taxon>Craniata</taxon>
        <taxon>Vertebrata</taxon>
        <taxon>Chondrichthyes</taxon>
        <taxon>Holocephali</taxon>
        <taxon>Chimaeriformes</taxon>
        <taxon>Callorhinchidae</taxon>
        <taxon>Callorhinchus</taxon>
    </lineage>
</organism>
<evidence type="ECO:0000259" key="7">
    <source>
        <dbReference type="PROSITE" id="PS01225"/>
    </source>
</evidence>
<reference evidence="10" key="3">
    <citation type="journal article" date="2014" name="Nature">
        <title>Elephant shark genome provides unique insights into gnathostome evolution.</title>
        <authorList>
            <consortium name="International Elephant Shark Genome Sequencing Consortium"/>
            <person name="Venkatesh B."/>
            <person name="Lee A.P."/>
            <person name="Ravi V."/>
            <person name="Maurya A.K."/>
            <person name="Lian M.M."/>
            <person name="Swann J.B."/>
            <person name="Ohta Y."/>
            <person name="Flajnik M.F."/>
            <person name="Sutoh Y."/>
            <person name="Kasahara M."/>
            <person name="Hoon S."/>
            <person name="Gangu V."/>
            <person name="Roy S.W."/>
            <person name="Irimia M."/>
            <person name="Korzh V."/>
            <person name="Kondrychyn I."/>
            <person name="Lim Z.W."/>
            <person name="Tay B.H."/>
            <person name="Tohari S."/>
            <person name="Kong K.W."/>
            <person name="Ho S."/>
            <person name="Lorente-Galdos B."/>
            <person name="Quilez J."/>
            <person name="Marques-Bonet T."/>
            <person name="Raney B.J."/>
            <person name="Ingham P.W."/>
            <person name="Tay A."/>
            <person name="Hillier L.W."/>
            <person name="Minx P."/>
            <person name="Boehm T."/>
            <person name="Wilson R.K."/>
            <person name="Brenner S."/>
            <person name="Warren W.C."/>
        </authorList>
    </citation>
    <scope>NUCLEOTIDE SEQUENCE [LARGE SCALE GENOMIC DNA]</scope>
</reference>
<feature type="disulfide bond" evidence="5">
    <location>
        <begin position="556"/>
        <end position="608"/>
    </location>
</feature>
<accession>A0A4W3H2Q4</accession>
<dbReference type="PROSITE" id="PS01225">
    <property type="entry name" value="CTCK_2"/>
    <property type="match status" value="1"/>
</dbReference>
<comment type="caution">
    <text evidence="5">Lacks conserved residue(s) required for the propagation of feature annotation.</text>
</comment>
<dbReference type="Pfam" id="PF00094">
    <property type="entry name" value="VWD"/>
    <property type="match status" value="1"/>
</dbReference>
<dbReference type="PANTHER" id="PTHR11339">
    <property type="entry name" value="EXTRACELLULAR MATRIX GLYCOPROTEIN RELATED"/>
    <property type="match status" value="1"/>
</dbReference>
<dbReference type="PROSITE" id="PS01185">
    <property type="entry name" value="CTCK_1"/>
    <property type="match status" value="1"/>
</dbReference>
<feature type="disulfide bond" evidence="5">
    <location>
        <begin position="552"/>
        <end position="606"/>
    </location>
</feature>
<dbReference type="GO" id="GO:0005576">
    <property type="term" value="C:extracellular region"/>
    <property type="evidence" value="ECO:0007669"/>
    <property type="project" value="UniProtKB-SubCell"/>
</dbReference>
<keyword evidence="2" id="KW-0964">Secreted</keyword>
<feature type="domain" description="CTCK" evidence="7">
    <location>
        <begin position="527"/>
        <end position="614"/>
    </location>
</feature>
<dbReference type="Pfam" id="PF08742">
    <property type="entry name" value="C8"/>
    <property type="match status" value="1"/>
</dbReference>
<evidence type="ECO:0000256" key="3">
    <source>
        <dbReference type="ARBA" id="ARBA00023157"/>
    </source>
</evidence>
<dbReference type="Ensembl" id="ENSCMIT00000009886.1">
    <property type="protein sequence ID" value="ENSCMIP00000009625.1"/>
    <property type="gene ID" value="ENSCMIG00000005090.1"/>
</dbReference>
<evidence type="ECO:0000256" key="6">
    <source>
        <dbReference type="SAM" id="MobiDB-lite"/>
    </source>
</evidence>
<evidence type="ECO:0000259" key="8">
    <source>
        <dbReference type="PROSITE" id="PS51233"/>
    </source>
</evidence>
<dbReference type="GeneTree" id="ENSGT00940000163235"/>
<feature type="domain" description="VWFD" evidence="8">
    <location>
        <begin position="48"/>
        <end position="230"/>
    </location>
</feature>
<reference evidence="10" key="2">
    <citation type="journal article" date="2007" name="PLoS Biol.">
        <title>Survey sequencing and comparative analysis of the elephant shark (Callorhinchus milii) genome.</title>
        <authorList>
            <person name="Venkatesh B."/>
            <person name="Kirkness E.F."/>
            <person name="Loh Y.H."/>
            <person name="Halpern A.L."/>
            <person name="Lee A.P."/>
            <person name="Johnson J."/>
            <person name="Dandona N."/>
            <person name="Viswanathan L.D."/>
            <person name="Tay A."/>
            <person name="Venter J.C."/>
            <person name="Strausberg R.L."/>
            <person name="Brenner S."/>
        </authorList>
    </citation>
    <scope>NUCLEOTIDE SEQUENCE [LARGE SCALE GENOMIC DNA]</scope>
</reference>
<evidence type="ECO:0000313" key="9">
    <source>
        <dbReference type="Ensembl" id="ENSCMIP00000009625.1"/>
    </source>
</evidence>
<dbReference type="Proteomes" id="UP000314986">
    <property type="component" value="Unassembled WGS sequence"/>
</dbReference>
<dbReference type="InterPro" id="IPR036084">
    <property type="entry name" value="Ser_inhib-like_sf"/>
</dbReference>
<sequence length="638" mass="71249">MATCIVNNVVAITPIVCPPVENIICANGYSPAQVYDDYHCCLHSECGCQCSGWGGSHYVTFDGQQYNYEGNCTYVLVEEINTTHNFGVYIDNYECNSQDGSSCLRAMIVKFDKVEIQIKNNGTNGGQFLVTVKGTNVSLPYSNYGVSIFSLTTHVTVEIPKIEAQIIFYGMGFSVKLPYKFFGNNTQGQCGTCTNDQSDDCMLPNGKQASSCSEMAAHWQVKDANKPNCNAPPSSSATPRPHVTPSDQITQHPCDSNSVCNLLFELCDQGFSSNFYYDACIIDGCVNQDIKKACTSLQMYAAECMSRKQLCIDWRNYTGGQCSLKCPSNKIYKTCESSKEQTCTPRLVTIKGCFCPGNTINFSPGSDICVDKWESFEFKCQDCICDNITQQVICQPHKCDSSPSVTCDGDGFIVAKVPNPKDHCCMETECSKLIIEMLHRNITIIRHLDYDLLKICHFYNISTKKQFPGADIPLSKCQRCTCTNETNPETQLNKISCQNVECNKKCEQVRIHIFDSYSSTCHEKETCKRLRQKTQIKYEGCVALEEAETASCEGTCDAHSMYSTEANSMDHKCTCCQETMTHEKEILLLCPDGTTIQHRYIYVDECNCVKMNCEEITNTTSQSRISSGKSTYTIAVYY</sequence>
<dbReference type="InParanoid" id="A0A4W3H2Q4"/>
<keyword evidence="3 5" id="KW-1015">Disulfide bond</keyword>
<dbReference type="SMART" id="SM00216">
    <property type="entry name" value="VWD"/>
    <property type="match status" value="1"/>
</dbReference>
<comment type="subcellular location">
    <subcellularLocation>
        <location evidence="1">Secreted</location>
    </subcellularLocation>
</comment>